<dbReference type="GO" id="GO:0006487">
    <property type="term" value="P:protein N-linked glycosylation"/>
    <property type="evidence" value="ECO:0007669"/>
    <property type="project" value="TreeGrafter"/>
</dbReference>
<keyword evidence="6 14" id="KW-0808">Transferase</keyword>
<evidence type="ECO:0000256" key="2">
    <source>
        <dbReference type="ARBA" id="ARBA00004922"/>
    </source>
</evidence>
<proteinExistence type="inferred from homology"/>
<evidence type="ECO:0000256" key="8">
    <source>
        <dbReference type="ARBA" id="ARBA00022824"/>
    </source>
</evidence>
<evidence type="ECO:0000256" key="3">
    <source>
        <dbReference type="ARBA" id="ARBA00006739"/>
    </source>
</evidence>
<dbReference type="PANTHER" id="PTHR10859:SF91">
    <property type="entry name" value="DOLICHYL-PHOSPHATE BETA-GLUCOSYLTRANSFERASE"/>
    <property type="match status" value="1"/>
</dbReference>
<comment type="caution">
    <text evidence="14">The sequence shown here is derived from an EMBL/GenBank/DDBJ whole genome shotgun (WGS) entry which is preliminary data.</text>
</comment>
<accession>A0A0G0P602</accession>
<evidence type="ECO:0000256" key="4">
    <source>
        <dbReference type="ARBA" id="ARBA00012583"/>
    </source>
</evidence>
<keyword evidence="7" id="KW-0812">Transmembrane</keyword>
<dbReference type="SUPFAM" id="SSF53448">
    <property type="entry name" value="Nucleotide-diphospho-sugar transferases"/>
    <property type="match status" value="1"/>
</dbReference>
<evidence type="ECO:0000256" key="6">
    <source>
        <dbReference type="ARBA" id="ARBA00022679"/>
    </source>
</evidence>
<feature type="domain" description="Glycosyltransferase 2-like" evidence="13">
    <location>
        <begin position="4"/>
        <end position="173"/>
    </location>
</feature>
<evidence type="ECO:0000256" key="7">
    <source>
        <dbReference type="ARBA" id="ARBA00022692"/>
    </source>
</evidence>
<evidence type="ECO:0000256" key="11">
    <source>
        <dbReference type="ARBA" id="ARBA00023136"/>
    </source>
</evidence>
<keyword evidence="5" id="KW-0328">Glycosyltransferase</keyword>
<evidence type="ECO:0000313" key="14">
    <source>
        <dbReference type="EMBL" id="KKR23654.1"/>
    </source>
</evidence>
<protein>
    <recommendedName>
        <fullName evidence="4">dolichyl-phosphate beta-glucosyltransferase</fullName>
        <ecNumber evidence="4">2.4.1.117</ecNumber>
    </recommendedName>
</protein>
<evidence type="ECO:0000256" key="10">
    <source>
        <dbReference type="ARBA" id="ARBA00022989"/>
    </source>
</evidence>
<organism evidence="14 15">
    <name type="scientific">Candidatus Yanofskybacteria bacterium GW2011_GWD2_39_48</name>
    <dbReference type="NCBI Taxonomy" id="1619031"/>
    <lineage>
        <taxon>Bacteria</taxon>
        <taxon>Candidatus Yanofskyibacteriota</taxon>
    </lineage>
</organism>
<dbReference type="GO" id="GO:0004581">
    <property type="term" value="F:dolichyl-phosphate beta-glucosyltransferase activity"/>
    <property type="evidence" value="ECO:0007669"/>
    <property type="project" value="UniProtKB-EC"/>
</dbReference>
<dbReference type="CDD" id="cd04188">
    <property type="entry name" value="DPG_synthase"/>
    <property type="match status" value="1"/>
</dbReference>
<dbReference type="Proteomes" id="UP000034764">
    <property type="component" value="Unassembled WGS sequence"/>
</dbReference>
<dbReference type="Gene3D" id="3.90.550.10">
    <property type="entry name" value="Spore Coat Polysaccharide Biosynthesis Protein SpsA, Chain A"/>
    <property type="match status" value="1"/>
</dbReference>
<dbReference type="PANTHER" id="PTHR10859">
    <property type="entry name" value="GLYCOSYL TRANSFERASE"/>
    <property type="match status" value="1"/>
</dbReference>
<evidence type="ECO:0000256" key="1">
    <source>
        <dbReference type="ARBA" id="ARBA00004389"/>
    </source>
</evidence>
<dbReference type="InterPro" id="IPR001173">
    <property type="entry name" value="Glyco_trans_2-like"/>
</dbReference>
<comment type="similarity">
    <text evidence="3">Belongs to the glycosyltransferase 2 family.</text>
</comment>
<dbReference type="AlphaFoldDB" id="A0A0G0P602"/>
<keyword evidence="8" id="KW-0256">Endoplasmic reticulum</keyword>
<evidence type="ECO:0000256" key="9">
    <source>
        <dbReference type="ARBA" id="ARBA00022968"/>
    </source>
</evidence>
<dbReference type="InterPro" id="IPR029044">
    <property type="entry name" value="Nucleotide-diphossugar_trans"/>
</dbReference>
<sequence>MHLSVIIPAYNEENRIAKTIRSVYDFLSGENYDYEILIVDDGSQDKTIRVVDDLKKEIANLELISNKNNNGKGYVVGQGMLRARGDIRLFMDADNATPIDYIKDAEAWINKGFDVVIASLTESGSRVVGHEMWYRRFLGRIANIITQILATPGISDTQRGFKVFTSKAAEDIFSRTTIKRWGFDMEALALAKKFGYKIKPIPITWNNNPDSRVNIWAYPKTLLDAAKIRWNLWTGVYNNKSKRHA</sequence>
<name>A0A0G0P602_9BACT</name>
<comment type="catalytic activity">
    <reaction evidence="12">
        <text>a di-trans,poly-cis-dolichyl phosphate + UDP-alpha-D-glucose = a di-trans,poly-cis-dolichyl beta-D-glucosyl phosphate + UDP</text>
        <dbReference type="Rhea" id="RHEA:15401"/>
        <dbReference type="Rhea" id="RHEA-COMP:19498"/>
        <dbReference type="Rhea" id="RHEA-COMP:19502"/>
        <dbReference type="ChEBI" id="CHEBI:57525"/>
        <dbReference type="ChEBI" id="CHEBI:57683"/>
        <dbReference type="ChEBI" id="CHEBI:58223"/>
        <dbReference type="ChEBI" id="CHEBI:58885"/>
        <dbReference type="EC" id="2.4.1.117"/>
    </reaction>
    <physiologicalReaction direction="left-to-right" evidence="12">
        <dbReference type="Rhea" id="RHEA:15402"/>
    </physiologicalReaction>
</comment>
<dbReference type="EMBL" id="LBXD01000010">
    <property type="protein sequence ID" value="KKR23654.1"/>
    <property type="molecule type" value="Genomic_DNA"/>
</dbReference>
<evidence type="ECO:0000313" key="15">
    <source>
        <dbReference type="Proteomes" id="UP000034764"/>
    </source>
</evidence>
<dbReference type="EC" id="2.4.1.117" evidence="4"/>
<gene>
    <name evidence="14" type="ORF">UT53_C0010G0008</name>
</gene>
<evidence type="ECO:0000256" key="12">
    <source>
        <dbReference type="ARBA" id="ARBA00045097"/>
    </source>
</evidence>
<keyword evidence="11" id="KW-0472">Membrane</keyword>
<comment type="subcellular location">
    <subcellularLocation>
        <location evidence="1">Endoplasmic reticulum membrane</location>
        <topology evidence="1">Single-pass membrane protein</topology>
    </subcellularLocation>
</comment>
<reference evidence="14 15" key="1">
    <citation type="journal article" date="2015" name="Nature">
        <title>rRNA introns, odd ribosomes, and small enigmatic genomes across a large radiation of phyla.</title>
        <authorList>
            <person name="Brown C.T."/>
            <person name="Hug L.A."/>
            <person name="Thomas B.C."/>
            <person name="Sharon I."/>
            <person name="Castelle C.J."/>
            <person name="Singh A."/>
            <person name="Wilkins M.J."/>
            <person name="Williams K.H."/>
            <person name="Banfield J.F."/>
        </authorList>
    </citation>
    <scope>NUCLEOTIDE SEQUENCE [LARGE SCALE GENOMIC DNA]</scope>
</reference>
<dbReference type="InterPro" id="IPR035518">
    <property type="entry name" value="DPG_synthase"/>
</dbReference>
<keyword evidence="10" id="KW-1133">Transmembrane helix</keyword>
<comment type="pathway">
    <text evidence="2">Protein modification; protein glycosylation.</text>
</comment>
<keyword evidence="9" id="KW-0735">Signal-anchor</keyword>
<evidence type="ECO:0000259" key="13">
    <source>
        <dbReference type="Pfam" id="PF00535"/>
    </source>
</evidence>
<evidence type="ECO:0000256" key="5">
    <source>
        <dbReference type="ARBA" id="ARBA00022676"/>
    </source>
</evidence>
<dbReference type="Pfam" id="PF00535">
    <property type="entry name" value="Glycos_transf_2"/>
    <property type="match status" value="1"/>
</dbReference>